<organism evidence="2 3">
    <name type="scientific">Amycolatopsis samaneae</name>
    <dbReference type="NCBI Taxonomy" id="664691"/>
    <lineage>
        <taxon>Bacteria</taxon>
        <taxon>Bacillati</taxon>
        <taxon>Actinomycetota</taxon>
        <taxon>Actinomycetes</taxon>
        <taxon>Pseudonocardiales</taxon>
        <taxon>Pseudonocardiaceae</taxon>
        <taxon>Amycolatopsis</taxon>
    </lineage>
</organism>
<evidence type="ECO:0008006" key="4">
    <source>
        <dbReference type="Google" id="ProtNLM"/>
    </source>
</evidence>
<evidence type="ECO:0000313" key="2">
    <source>
        <dbReference type="EMBL" id="MFD2457100.1"/>
    </source>
</evidence>
<proteinExistence type="predicted"/>
<dbReference type="PROSITE" id="PS51257">
    <property type="entry name" value="PROKAR_LIPOPROTEIN"/>
    <property type="match status" value="1"/>
</dbReference>
<gene>
    <name evidence="2" type="ORF">ACFSYJ_00750</name>
</gene>
<keyword evidence="3" id="KW-1185">Reference proteome</keyword>
<accession>A0ABW5G9Y0</accession>
<keyword evidence="1" id="KW-0732">Signal</keyword>
<dbReference type="Proteomes" id="UP001597419">
    <property type="component" value="Unassembled WGS sequence"/>
</dbReference>
<dbReference type="EMBL" id="JBHUKU010000001">
    <property type="protein sequence ID" value="MFD2457100.1"/>
    <property type="molecule type" value="Genomic_DNA"/>
</dbReference>
<protein>
    <recommendedName>
        <fullName evidence="4">Lipoprotein</fullName>
    </recommendedName>
</protein>
<feature type="chain" id="PRO_5045537052" description="Lipoprotein" evidence="1">
    <location>
        <begin position="21"/>
        <end position="167"/>
    </location>
</feature>
<dbReference type="RefSeq" id="WP_345402139.1">
    <property type="nucleotide sequence ID" value="NZ_BAABHG010000013.1"/>
</dbReference>
<name>A0ABW5G9Y0_9PSEU</name>
<reference evidence="3" key="1">
    <citation type="journal article" date="2019" name="Int. J. Syst. Evol. Microbiol.">
        <title>The Global Catalogue of Microorganisms (GCM) 10K type strain sequencing project: providing services to taxonomists for standard genome sequencing and annotation.</title>
        <authorList>
            <consortium name="The Broad Institute Genomics Platform"/>
            <consortium name="The Broad Institute Genome Sequencing Center for Infectious Disease"/>
            <person name="Wu L."/>
            <person name="Ma J."/>
        </authorList>
    </citation>
    <scope>NUCLEOTIDE SEQUENCE [LARGE SCALE GENOMIC DNA]</scope>
    <source>
        <strain evidence="3">CGMCC 4.7643</strain>
    </source>
</reference>
<comment type="caution">
    <text evidence="2">The sequence shown here is derived from an EMBL/GenBank/DDBJ whole genome shotgun (WGS) entry which is preliminary data.</text>
</comment>
<sequence length="167" mass="17268">MKRLAKLGALAALLSVGACGVQPTEGAVPAGTAPFLPATGTESDTLVLYFVLDGRVTSVTRPASGPVPVGKALSVLLRGPDFEARANGYGTELPWANGQIGSDDQDPRRMAISVPFPVRTLSANAVNQLTCTATTAATRLNRVSYYVADFRLNGSDGSIASKGCLTN</sequence>
<evidence type="ECO:0000313" key="3">
    <source>
        <dbReference type="Proteomes" id="UP001597419"/>
    </source>
</evidence>
<feature type="signal peptide" evidence="1">
    <location>
        <begin position="1"/>
        <end position="20"/>
    </location>
</feature>
<evidence type="ECO:0000256" key="1">
    <source>
        <dbReference type="SAM" id="SignalP"/>
    </source>
</evidence>